<comment type="caution">
    <text evidence="1">The sequence shown here is derived from an EMBL/GenBank/DDBJ whole genome shotgun (WGS) entry which is preliminary data.</text>
</comment>
<dbReference type="EMBL" id="QXCT01000001">
    <property type="protein sequence ID" value="MDW9253623.1"/>
    <property type="molecule type" value="Genomic_DNA"/>
</dbReference>
<name>A0AAW9CX51_BURTH</name>
<dbReference type="AlphaFoldDB" id="A0AAW9CX51"/>
<proteinExistence type="predicted"/>
<reference evidence="1" key="1">
    <citation type="submission" date="2018-08" db="EMBL/GenBank/DDBJ databases">
        <title>Identification of Burkholderia cepacia strains that express a Burkholderia pseudomallei-like capsular polysaccharide.</title>
        <authorList>
            <person name="Burtnick M.N."/>
            <person name="Vongsouvath M."/>
            <person name="Newton P."/>
            <person name="Wuthiekanun V."/>
            <person name="Limmathurotsakul D."/>
            <person name="Brett P.J."/>
            <person name="Chantratita N."/>
            <person name="Dance D.A."/>
        </authorList>
    </citation>
    <scope>NUCLEOTIDE SEQUENCE</scope>
    <source>
        <strain evidence="1">SBXCC001</strain>
    </source>
</reference>
<organism evidence="1 2">
    <name type="scientific">Burkholderia thailandensis</name>
    <dbReference type="NCBI Taxonomy" id="57975"/>
    <lineage>
        <taxon>Bacteria</taxon>
        <taxon>Pseudomonadati</taxon>
        <taxon>Pseudomonadota</taxon>
        <taxon>Betaproteobacteria</taxon>
        <taxon>Burkholderiales</taxon>
        <taxon>Burkholderiaceae</taxon>
        <taxon>Burkholderia</taxon>
        <taxon>pseudomallei group</taxon>
    </lineage>
</organism>
<accession>A0AAW9CX51</accession>
<evidence type="ECO:0000313" key="1">
    <source>
        <dbReference type="EMBL" id="MDW9253623.1"/>
    </source>
</evidence>
<gene>
    <name evidence="1" type="ORF">C7S16_6381</name>
</gene>
<protein>
    <submittedName>
        <fullName evidence="1">Uncharacterized protein</fullName>
    </submittedName>
</protein>
<evidence type="ECO:0000313" key="2">
    <source>
        <dbReference type="Proteomes" id="UP001272137"/>
    </source>
</evidence>
<dbReference type="Proteomes" id="UP001272137">
    <property type="component" value="Unassembled WGS sequence"/>
</dbReference>
<sequence length="47" mass="5454">MADVRLFPRAPVWELITLTPPHHGHVFMATILIRQDFRADCLIDILI</sequence>